<dbReference type="PANTHER" id="PTHR33154:SF18">
    <property type="entry name" value="ARSENICAL RESISTANCE OPERON REPRESSOR"/>
    <property type="match status" value="1"/>
</dbReference>
<evidence type="ECO:0000313" key="5">
    <source>
        <dbReference type="EMBL" id="MFC5922406.1"/>
    </source>
</evidence>
<dbReference type="Gene3D" id="1.10.10.10">
    <property type="entry name" value="Winged helix-like DNA-binding domain superfamily/Winged helix DNA-binding domain"/>
    <property type="match status" value="1"/>
</dbReference>
<dbReference type="Proteomes" id="UP001596226">
    <property type="component" value="Unassembled WGS sequence"/>
</dbReference>
<proteinExistence type="predicted"/>
<dbReference type="PROSITE" id="PS00846">
    <property type="entry name" value="HTH_ARSR_1"/>
    <property type="match status" value="1"/>
</dbReference>
<accession>A0ABW1H288</accession>
<dbReference type="SUPFAM" id="SSF46785">
    <property type="entry name" value="Winged helix' DNA-binding domain"/>
    <property type="match status" value="1"/>
</dbReference>
<evidence type="ECO:0000313" key="6">
    <source>
        <dbReference type="Proteomes" id="UP001596226"/>
    </source>
</evidence>
<sequence>MAQRALPVVDQQAVACCSPLAVRPLDVDQAALVAPMFKALGDPVRLRLMSMIASVAEICVCDLTPAFDLSGPTISHHLKVLRDAGLVDSERRGTWVWYTARPEAFRQLGALLELPAGSARATA</sequence>
<keyword evidence="3" id="KW-0804">Transcription</keyword>
<keyword evidence="6" id="KW-1185">Reference proteome</keyword>
<dbReference type="InterPro" id="IPR036390">
    <property type="entry name" value="WH_DNA-bd_sf"/>
</dbReference>
<feature type="domain" description="HTH arsR-type" evidence="4">
    <location>
        <begin position="25"/>
        <end position="120"/>
    </location>
</feature>
<organism evidence="5 6">
    <name type="scientific">Micromonospora vulcania</name>
    <dbReference type="NCBI Taxonomy" id="1441873"/>
    <lineage>
        <taxon>Bacteria</taxon>
        <taxon>Bacillati</taxon>
        <taxon>Actinomycetota</taxon>
        <taxon>Actinomycetes</taxon>
        <taxon>Micromonosporales</taxon>
        <taxon>Micromonosporaceae</taxon>
        <taxon>Micromonospora</taxon>
    </lineage>
</organism>
<dbReference type="CDD" id="cd00090">
    <property type="entry name" value="HTH_ARSR"/>
    <property type="match status" value="1"/>
</dbReference>
<dbReference type="RefSeq" id="WP_377505179.1">
    <property type="nucleotide sequence ID" value="NZ_JBHSQS010000002.1"/>
</dbReference>
<evidence type="ECO:0000256" key="2">
    <source>
        <dbReference type="ARBA" id="ARBA00023125"/>
    </source>
</evidence>
<dbReference type="PANTHER" id="PTHR33154">
    <property type="entry name" value="TRANSCRIPTIONAL REGULATOR, ARSR FAMILY"/>
    <property type="match status" value="1"/>
</dbReference>
<dbReference type="InterPro" id="IPR051081">
    <property type="entry name" value="HTH_MetalResp_TranReg"/>
</dbReference>
<dbReference type="PROSITE" id="PS50987">
    <property type="entry name" value="HTH_ARSR_2"/>
    <property type="match status" value="1"/>
</dbReference>
<gene>
    <name evidence="5" type="ORF">ACFQGL_03510</name>
</gene>
<dbReference type="InterPro" id="IPR018334">
    <property type="entry name" value="ArsR_HTH"/>
</dbReference>
<dbReference type="NCBIfam" id="NF033788">
    <property type="entry name" value="HTH_metalloreg"/>
    <property type="match status" value="1"/>
</dbReference>
<evidence type="ECO:0000259" key="4">
    <source>
        <dbReference type="PROSITE" id="PS50987"/>
    </source>
</evidence>
<keyword evidence="1" id="KW-0805">Transcription regulation</keyword>
<dbReference type="SMART" id="SM00418">
    <property type="entry name" value="HTH_ARSR"/>
    <property type="match status" value="1"/>
</dbReference>
<evidence type="ECO:0000256" key="1">
    <source>
        <dbReference type="ARBA" id="ARBA00023015"/>
    </source>
</evidence>
<comment type="caution">
    <text evidence="5">The sequence shown here is derived from an EMBL/GenBank/DDBJ whole genome shotgun (WGS) entry which is preliminary data.</text>
</comment>
<dbReference type="EMBL" id="JBHSQS010000002">
    <property type="protein sequence ID" value="MFC5922406.1"/>
    <property type="molecule type" value="Genomic_DNA"/>
</dbReference>
<name>A0ABW1H288_9ACTN</name>
<reference evidence="6" key="1">
    <citation type="journal article" date="2019" name="Int. J. Syst. Evol. Microbiol.">
        <title>The Global Catalogue of Microorganisms (GCM) 10K type strain sequencing project: providing services to taxonomists for standard genome sequencing and annotation.</title>
        <authorList>
            <consortium name="The Broad Institute Genomics Platform"/>
            <consortium name="The Broad Institute Genome Sequencing Center for Infectious Disease"/>
            <person name="Wu L."/>
            <person name="Ma J."/>
        </authorList>
    </citation>
    <scope>NUCLEOTIDE SEQUENCE [LARGE SCALE GENOMIC DNA]</scope>
    <source>
        <strain evidence="6">CGMCC 4.7144</strain>
    </source>
</reference>
<keyword evidence="2" id="KW-0238">DNA-binding</keyword>
<protein>
    <submittedName>
        <fullName evidence="5">ArsR/SmtB family transcription factor</fullName>
    </submittedName>
</protein>
<dbReference type="InterPro" id="IPR001845">
    <property type="entry name" value="HTH_ArsR_DNA-bd_dom"/>
</dbReference>
<dbReference type="InterPro" id="IPR036388">
    <property type="entry name" value="WH-like_DNA-bd_sf"/>
</dbReference>
<dbReference type="InterPro" id="IPR011991">
    <property type="entry name" value="ArsR-like_HTH"/>
</dbReference>
<evidence type="ECO:0000256" key="3">
    <source>
        <dbReference type="ARBA" id="ARBA00023163"/>
    </source>
</evidence>
<dbReference type="PRINTS" id="PR00778">
    <property type="entry name" value="HTHARSR"/>
</dbReference>
<dbReference type="Pfam" id="PF01022">
    <property type="entry name" value="HTH_5"/>
    <property type="match status" value="1"/>
</dbReference>